<dbReference type="GO" id="GO:0000160">
    <property type="term" value="P:phosphorelay signal transduction system"/>
    <property type="evidence" value="ECO:0007669"/>
    <property type="project" value="InterPro"/>
</dbReference>
<evidence type="ECO:0000259" key="5">
    <source>
        <dbReference type="PROSITE" id="PS50110"/>
    </source>
</evidence>
<dbReference type="GO" id="GO:0006355">
    <property type="term" value="P:regulation of DNA-templated transcription"/>
    <property type="evidence" value="ECO:0007669"/>
    <property type="project" value="InterPro"/>
</dbReference>
<evidence type="ECO:0000256" key="3">
    <source>
        <dbReference type="PROSITE-ProRule" id="PRU00169"/>
    </source>
</evidence>
<organism evidence="6 7">
    <name type="scientific">Kordia antarctica</name>
    <dbReference type="NCBI Taxonomy" id="1218801"/>
    <lineage>
        <taxon>Bacteria</taxon>
        <taxon>Pseudomonadati</taxon>
        <taxon>Bacteroidota</taxon>
        <taxon>Flavobacteriia</taxon>
        <taxon>Flavobacteriales</taxon>
        <taxon>Flavobacteriaceae</taxon>
        <taxon>Kordia</taxon>
    </lineage>
</organism>
<feature type="modified residue" description="4-aspartylphosphate" evidence="3">
    <location>
        <position position="58"/>
    </location>
</feature>
<dbReference type="Proteomes" id="UP000464657">
    <property type="component" value="Chromosome"/>
</dbReference>
<dbReference type="CDD" id="cd06170">
    <property type="entry name" value="LuxR_C_like"/>
    <property type="match status" value="1"/>
</dbReference>
<dbReference type="Pfam" id="PF00196">
    <property type="entry name" value="GerE"/>
    <property type="match status" value="1"/>
</dbReference>
<dbReference type="PRINTS" id="PR00038">
    <property type="entry name" value="HTHLUXR"/>
</dbReference>
<keyword evidence="2" id="KW-0238">DNA-binding</keyword>
<accession>A0A7L4ZPC3</accession>
<keyword evidence="1 3" id="KW-0597">Phosphoprotein</keyword>
<dbReference type="InterPro" id="IPR011006">
    <property type="entry name" value="CheY-like_superfamily"/>
</dbReference>
<gene>
    <name evidence="6" type="primary">degU_6</name>
    <name evidence="6" type="ORF">IMCC3317_37210</name>
</gene>
<dbReference type="PROSITE" id="PS50110">
    <property type="entry name" value="RESPONSE_REGULATORY"/>
    <property type="match status" value="1"/>
</dbReference>
<dbReference type="Gene3D" id="3.40.50.2300">
    <property type="match status" value="1"/>
</dbReference>
<dbReference type="Pfam" id="PF00072">
    <property type="entry name" value="Response_reg"/>
    <property type="match status" value="1"/>
</dbReference>
<dbReference type="RefSeq" id="WP_160130884.1">
    <property type="nucleotide sequence ID" value="NZ_CP019288.1"/>
</dbReference>
<dbReference type="SUPFAM" id="SSF46894">
    <property type="entry name" value="C-terminal effector domain of the bipartite response regulators"/>
    <property type="match status" value="1"/>
</dbReference>
<evidence type="ECO:0000313" key="6">
    <source>
        <dbReference type="EMBL" id="QHI38330.1"/>
    </source>
</evidence>
<evidence type="ECO:0000313" key="7">
    <source>
        <dbReference type="Proteomes" id="UP000464657"/>
    </source>
</evidence>
<dbReference type="AlphaFoldDB" id="A0A7L4ZPC3"/>
<dbReference type="InterPro" id="IPR016032">
    <property type="entry name" value="Sig_transdc_resp-reg_C-effctor"/>
</dbReference>
<dbReference type="InterPro" id="IPR000792">
    <property type="entry name" value="Tscrpt_reg_LuxR_C"/>
</dbReference>
<dbReference type="OrthoDB" id="9797341at2"/>
<dbReference type="SUPFAM" id="SSF52172">
    <property type="entry name" value="CheY-like"/>
    <property type="match status" value="1"/>
</dbReference>
<dbReference type="InterPro" id="IPR001789">
    <property type="entry name" value="Sig_transdc_resp-reg_receiver"/>
</dbReference>
<dbReference type="PROSITE" id="PS50043">
    <property type="entry name" value="HTH_LUXR_2"/>
    <property type="match status" value="1"/>
</dbReference>
<dbReference type="SMART" id="SM00448">
    <property type="entry name" value="REC"/>
    <property type="match status" value="1"/>
</dbReference>
<reference evidence="6 7" key="1">
    <citation type="journal article" date="2013" name="Int. J. Syst. Evol. Microbiol.">
        <title>Kordia antarctica sp. nov., isolated from Antarctic seawater.</title>
        <authorList>
            <person name="Baek K."/>
            <person name="Choi A."/>
            <person name="Kang I."/>
            <person name="Lee K."/>
            <person name="Cho J.C."/>
        </authorList>
    </citation>
    <scope>NUCLEOTIDE SEQUENCE [LARGE SCALE GENOMIC DNA]</scope>
    <source>
        <strain evidence="6 7">IMCC3317</strain>
    </source>
</reference>
<sequence length="219" mass="24864">MTKKTIQLGLVDDHNLFREGIKSLLDKIEEVTLVLEAVNGKDMFTKLNNVVPDVILLDLEMEEMNGVDATLKLQELFPEVKILILTMHKEERMISYLMEIGANGYLLKDTTREELEKAIKTVYKSGFYFNEFVSQALLKGLKNKSGRPLKIGKDYHLTARELEVLELIAQEFTTAEMAEKLFLSARTIEGHRKNLISKLGVKNTAGLLIKAIKEKLIVV</sequence>
<proteinExistence type="predicted"/>
<protein>
    <submittedName>
        <fullName evidence="6">Transcriptional regulatory protein DegU</fullName>
    </submittedName>
</protein>
<dbReference type="KEGG" id="kan:IMCC3317_37210"/>
<evidence type="ECO:0000259" key="4">
    <source>
        <dbReference type="PROSITE" id="PS50043"/>
    </source>
</evidence>
<dbReference type="CDD" id="cd17535">
    <property type="entry name" value="REC_NarL-like"/>
    <property type="match status" value="1"/>
</dbReference>
<dbReference type="InterPro" id="IPR039420">
    <property type="entry name" value="WalR-like"/>
</dbReference>
<dbReference type="InterPro" id="IPR058245">
    <property type="entry name" value="NreC/VraR/RcsB-like_REC"/>
</dbReference>
<dbReference type="PANTHER" id="PTHR43214">
    <property type="entry name" value="TWO-COMPONENT RESPONSE REGULATOR"/>
    <property type="match status" value="1"/>
</dbReference>
<evidence type="ECO:0000256" key="1">
    <source>
        <dbReference type="ARBA" id="ARBA00022553"/>
    </source>
</evidence>
<dbReference type="SMART" id="SM00421">
    <property type="entry name" value="HTH_LUXR"/>
    <property type="match status" value="1"/>
</dbReference>
<dbReference type="PANTHER" id="PTHR43214:SF43">
    <property type="entry name" value="TWO-COMPONENT RESPONSE REGULATOR"/>
    <property type="match status" value="1"/>
</dbReference>
<name>A0A7L4ZPC3_9FLAO</name>
<evidence type="ECO:0000256" key="2">
    <source>
        <dbReference type="ARBA" id="ARBA00023125"/>
    </source>
</evidence>
<feature type="domain" description="Response regulatory" evidence="5">
    <location>
        <begin position="7"/>
        <end position="123"/>
    </location>
</feature>
<keyword evidence="7" id="KW-1185">Reference proteome</keyword>
<feature type="domain" description="HTH luxR-type" evidence="4">
    <location>
        <begin position="150"/>
        <end position="215"/>
    </location>
</feature>
<dbReference type="GO" id="GO:0003677">
    <property type="term" value="F:DNA binding"/>
    <property type="evidence" value="ECO:0007669"/>
    <property type="project" value="UniProtKB-KW"/>
</dbReference>
<dbReference type="EMBL" id="CP019288">
    <property type="protein sequence ID" value="QHI38330.1"/>
    <property type="molecule type" value="Genomic_DNA"/>
</dbReference>